<dbReference type="Gene3D" id="1.10.3720.10">
    <property type="entry name" value="MetI-like"/>
    <property type="match status" value="1"/>
</dbReference>
<evidence type="ECO:0000256" key="5">
    <source>
        <dbReference type="ARBA" id="ARBA00022989"/>
    </source>
</evidence>
<comment type="caution">
    <text evidence="10">The sequence shown here is derived from an EMBL/GenBank/DDBJ whole genome shotgun (WGS) entry which is preliminary data.</text>
</comment>
<feature type="transmembrane region" description="Helical" evidence="7">
    <location>
        <begin position="289"/>
        <end position="310"/>
    </location>
</feature>
<gene>
    <name evidence="10" type="ORF">G5575_16350</name>
</gene>
<evidence type="ECO:0000256" key="8">
    <source>
        <dbReference type="SAM" id="MobiDB-lite"/>
    </source>
</evidence>
<dbReference type="SUPFAM" id="SSF161098">
    <property type="entry name" value="MetI-like"/>
    <property type="match status" value="1"/>
</dbReference>
<feature type="transmembrane region" description="Helical" evidence="7">
    <location>
        <begin position="184"/>
        <end position="202"/>
    </location>
</feature>
<evidence type="ECO:0000256" key="2">
    <source>
        <dbReference type="ARBA" id="ARBA00022448"/>
    </source>
</evidence>
<dbReference type="RefSeq" id="WP_164535256.1">
    <property type="nucleotide sequence ID" value="NZ_JAALFG010000004.1"/>
</dbReference>
<dbReference type="Proteomes" id="UP000474802">
    <property type="component" value="Unassembled WGS sequence"/>
</dbReference>
<evidence type="ECO:0000313" key="11">
    <source>
        <dbReference type="Proteomes" id="UP000474802"/>
    </source>
</evidence>
<dbReference type="GO" id="GO:0055085">
    <property type="term" value="P:transmembrane transport"/>
    <property type="evidence" value="ECO:0007669"/>
    <property type="project" value="InterPro"/>
</dbReference>
<name>A0A6M1SV97_9HYPH</name>
<keyword evidence="5 7" id="KW-1133">Transmembrane helix</keyword>
<evidence type="ECO:0000256" key="4">
    <source>
        <dbReference type="ARBA" id="ARBA00022692"/>
    </source>
</evidence>
<evidence type="ECO:0000256" key="7">
    <source>
        <dbReference type="RuleBase" id="RU363032"/>
    </source>
</evidence>
<feature type="transmembrane region" description="Helical" evidence="7">
    <location>
        <begin position="7"/>
        <end position="29"/>
    </location>
</feature>
<feature type="region of interest" description="Disordered" evidence="8">
    <location>
        <begin position="338"/>
        <end position="357"/>
    </location>
</feature>
<evidence type="ECO:0000256" key="6">
    <source>
        <dbReference type="ARBA" id="ARBA00023136"/>
    </source>
</evidence>
<dbReference type="PROSITE" id="PS50928">
    <property type="entry name" value="ABC_TM1"/>
    <property type="match status" value="1"/>
</dbReference>
<accession>A0A6M1SV97</accession>
<protein>
    <submittedName>
        <fullName evidence="10">ABC transporter permease</fullName>
    </submittedName>
</protein>
<dbReference type="PANTHER" id="PTHR43163">
    <property type="entry name" value="DIPEPTIDE TRANSPORT SYSTEM PERMEASE PROTEIN DPPB-RELATED"/>
    <property type="match status" value="1"/>
</dbReference>
<dbReference type="InterPro" id="IPR045621">
    <property type="entry name" value="BPD_transp_1_N"/>
</dbReference>
<evidence type="ECO:0000313" key="10">
    <source>
        <dbReference type="EMBL" id="NGP19005.1"/>
    </source>
</evidence>
<reference evidence="10 11" key="2">
    <citation type="submission" date="2020-03" db="EMBL/GenBank/DDBJ databases">
        <title>Devosia chinhatensis sp. nov., isolated from a hexachlorocyclohexane (HCH) dump site in India.</title>
        <authorList>
            <person name="Kumar M."/>
            <person name="Lal R."/>
        </authorList>
    </citation>
    <scope>NUCLEOTIDE SEQUENCE [LARGE SCALE GENOMIC DNA]</scope>
    <source>
        <strain evidence="10 11">H239</strain>
    </source>
</reference>
<keyword evidence="2 7" id="KW-0813">Transport</keyword>
<dbReference type="InterPro" id="IPR000515">
    <property type="entry name" value="MetI-like"/>
</dbReference>
<dbReference type="PANTHER" id="PTHR43163:SF6">
    <property type="entry name" value="DIPEPTIDE TRANSPORT SYSTEM PERMEASE PROTEIN DPPB-RELATED"/>
    <property type="match status" value="1"/>
</dbReference>
<reference evidence="10 11" key="1">
    <citation type="submission" date="2020-02" db="EMBL/GenBank/DDBJ databases">
        <authorList>
            <person name="Khan S.A."/>
            <person name="Jeon C.O."/>
            <person name="Chun B.H."/>
        </authorList>
    </citation>
    <scope>NUCLEOTIDE SEQUENCE [LARGE SCALE GENOMIC DNA]</scope>
    <source>
        <strain evidence="10 11">H239</strain>
    </source>
</reference>
<dbReference type="CDD" id="cd06261">
    <property type="entry name" value="TM_PBP2"/>
    <property type="match status" value="1"/>
</dbReference>
<organism evidence="10 11">
    <name type="scientific">Devosia aurantiaca</name>
    <dbReference type="NCBI Taxonomy" id="2714858"/>
    <lineage>
        <taxon>Bacteria</taxon>
        <taxon>Pseudomonadati</taxon>
        <taxon>Pseudomonadota</taxon>
        <taxon>Alphaproteobacteria</taxon>
        <taxon>Hyphomicrobiales</taxon>
        <taxon>Devosiaceae</taxon>
        <taxon>Devosia</taxon>
    </lineage>
</organism>
<evidence type="ECO:0000256" key="3">
    <source>
        <dbReference type="ARBA" id="ARBA00022475"/>
    </source>
</evidence>
<sequence>MNYVVQRLLTFPLILLGVSILVFVSIRLIPGDAITAMLGTEAGLLTPAQRETLAAYFGIDQPIWSQYLRWLGGLFSGDLGISSIYGKPVLTVVLERFPLTLQLSLMSMAISLSVGIPLGVLAASRNERPSDLLVRVLAMLGQSTPSFVIGILTIYVLSVFFGFVPAMGTFTPFFADPLASFGQLIFPAITLGFAFAASVTRITRSAMLDVLSDDYVRTARSKGASPGSVIWRHALPNALIPVVTLSGVEFGYLLGGAVIVEQIFALPGLGRLVLDAITQRDYALVQGTILFIAFNFLVVNLLVDLAYVALDPRIRIGGDNGQNGFRISPSSLRPHRCRDHRALSPRGHSGVARLDAT</sequence>
<evidence type="ECO:0000256" key="1">
    <source>
        <dbReference type="ARBA" id="ARBA00004651"/>
    </source>
</evidence>
<dbReference type="GO" id="GO:0005886">
    <property type="term" value="C:plasma membrane"/>
    <property type="evidence" value="ECO:0007669"/>
    <property type="project" value="UniProtKB-SubCell"/>
</dbReference>
<dbReference type="Pfam" id="PF00528">
    <property type="entry name" value="BPD_transp_1"/>
    <property type="match status" value="1"/>
</dbReference>
<feature type="transmembrane region" description="Helical" evidence="7">
    <location>
        <begin position="103"/>
        <end position="123"/>
    </location>
</feature>
<keyword evidence="11" id="KW-1185">Reference proteome</keyword>
<dbReference type="AlphaFoldDB" id="A0A6M1SV97"/>
<feature type="domain" description="ABC transmembrane type-1" evidence="9">
    <location>
        <begin position="97"/>
        <end position="307"/>
    </location>
</feature>
<keyword evidence="4 7" id="KW-0812">Transmembrane</keyword>
<keyword evidence="6 7" id="KW-0472">Membrane</keyword>
<dbReference type="EMBL" id="JAALFG010000004">
    <property type="protein sequence ID" value="NGP19005.1"/>
    <property type="molecule type" value="Genomic_DNA"/>
</dbReference>
<evidence type="ECO:0000259" key="9">
    <source>
        <dbReference type="PROSITE" id="PS50928"/>
    </source>
</evidence>
<proteinExistence type="inferred from homology"/>
<feature type="transmembrane region" description="Helical" evidence="7">
    <location>
        <begin position="144"/>
        <end position="164"/>
    </location>
</feature>
<dbReference type="InterPro" id="IPR035906">
    <property type="entry name" value="MetI-like_sf"/>
</dbReference>
<comment type="similarity">
    <text evidence="7">Belongs to the binding-protein-dependent transport system permease family.</text>
</comment>
<comment type="subcellular location">
    <subcellularLocation>
        <location evidence="1 7">Cell membrane</location>
        <topology evidence="1 7">Multi-pass membrane protein</topology>
    </subcellularLocation>
</comment>
<dbReference type="Pfam" id="PF19300">
    <property type="entry name" value="BPD_transp_1_N"/>
    <property type="match status" value="1"/>
</dbReference>
<keyword evidence="3" id="KW-1003">Cell membrane</keyword>